<comment type="catalytic activity">
    <reaction evidence="1 18 19">
        <text>(6R)-NADHX = (6S)-NADHX</text>
        <dbReference type="Rhea" id="RHEA:32215"/>
        <dbReference type="ChEBI" id="CHEBI:64074"/>
        <dbReference type="ChEBI" id="CHEBI:64075"/>
        <dbReference type="EC" id="5.1.99.6"/>
    </reaction>
</comment>
<feature type="domain" description="YjeF C-terminal" evidence="20">
    <location>
        <begin position="246"/>
        <end position="534"/>
    </location>
</feature>
<evidence type="ECO:0000256" key="19">
    <source>
        <dbReference type="PIRNR" id="PIRNR017184"/>
    </source>
</evidence>
<feature type="binding site" evidence="17">
    <location>
        <begin position="446"/>
        <end position="450"/>
    </location>
    <ligand>
        <name>AMP</name>
        <dbReference type="ChEBI" id="CHEBI:456215"/>
    </ligand>
</feature>
<comment type="similarity">
    <text evidence="17">Belongs to the NnrD/CARKD family.</text>
</comment>
<dbReference type="GO" id="GO:0005524">
    <property type="term" value="F:ATP binding"/>
    <property type="evidence" value="ECO:0007669"/>
    <property type="project" value="UniProtKB-UniRule"/>
</dbReference>
<dbReference type="InterPro" id="IPR017953">
    <property type="entry name" value="Carbohydrate_kinase_pred_CS"/>
</dbReference>
<evidence type="ECO:0000256" key="5">
    <source>
        <dbReference type="ARBA" id="ARBA00022723"/>
    </source>
</evidence>
<dbReference type="InterPro" id="IPR036652">
    <property type="entry name" value="YjeF_N_dom_sf"/>
</dbReference>
<comment type="catalytic activity">
    <reaction evidence="2 18 19">
        <text>(6R)-NADPHX = (6S)-NADPHX</text>
        <dbReference type="Rhea" id="RHEA:32227"/>
        <dbReference type="ChEBI" id="CHEBI:64076"/>
        <dbReference type="ChEBI" id="CHEBI:64077"/>
        <dbReference type="EC" id="5.1.99.6"/>
    </reaction>
</comment>
<feature type="binding site" evidence="18">
    <location>
        <position position="170"/>
    </location>
    <ligand>
        <name>K(+)</name>
        <dbReference type="ChEBI" id="CHEBI:29103"/>
    </ligand>
</feature>
<keyword evidence="22" id="KW-0418">Kinase</keyword>
<comment type="function">
    <text evidence="14 19">Bifunctional enzyme that catalyzes the epimerization of the S- and R-forms of NAD(P)HX and the dehydration of the S-form of NAD(P)HX at the expense of ADP, which is converted to AMP. This allows the repair of both epimers of NAD(P)HX, a damaged form of NAD(P)H that is a result of enzymatic or heat-dependent hydration.</text>
</comment>
<name>A0A2W7NBA2_9RHOB</name>
<feature type="binding site" evidence="17">
    <location>
        <position position="344"/>
    </location>
    <ligand>
        <name>(6S)-NADPHX</name>
        <dbReference type="ChEBI" id="CHEBI:64076"/>
    </ligand>
</feature>
<keyword evidence="12 17" id="KW-0456">Lyase</keyword>
<evidence type="ECO:0000256" key="11">
    <source>
        <dbReference type="ARBA" id="ARBA00023235"/>
    </source>
</evidence>
<dbReference type="Proteomes" id="UP000248916">
    <property type="component" value="Unassembled WGS sequence"/>
</dbReference>
<evidence type="ECO:0000313" key="22">
    <source>
        <dbReference type="EMBL" id="PZX17611.1"/>
    </source>
</evidence>
<dbReference type="PIRSF" id="PIRSF017184">
    <property type="entry name" value="Nnr"/>
    <property type="match status" value="1"/>
</dbReference>
<comment type="similarity">
    <text evidence="4 19">In the C-terminal section; belongs to the NnrD/CARKD family.</text>
</comment>
<evidence type="ECO:0000259" key="20">
    <source>
        <dbReference type="PROSITE" id="PS51383"/>
    </source>
</evidence>
<comment type="similarity">
    <text evidence="18">Belongs to the NnrE/AIBP family.</text>
</comment>
<feature type="binding site" evidence="17">
    <location>
        <position position="401"/>
    </location>
    <ligand>
        <name>(6S)-NADPHX</name>
        <dbReference type="ChEBI" id="CHEBI:64076"/>
    </ligand>
</feature>
<keyword evidence="5 18" id="KW-0479">Metal-binding</keyword>
<keyword evidence="10 17" id="KW-0520">NAD</keyword>
<evidence type="ECO:0000256" key="1">
    <source>
        <dbReference type="ARBA" id="ARBA00000013"/>
    </source>
</evidence>
<dbReference type="Gene3D" id="3.40.1190.20">
    <property type="match status" value="1"/>
</dbReference>
<keyword evidence="11 18" id="KW-0413">Isomerase</keyword>
<evidence type="ECO:0000256" key="15">
    <source>
        <dbReference type="ARBA" id="ARBA00048238"/>
    </source>
</evidence>
<evidence type="ECO:0000256" key="7">
    <source>
        <dbReference type="ARBA" id="ARBA00022840"/>
    </source>
</evidence>
<dbReference type="EC" id="5.1.99.6" evidence="19"/>
<feature type="binding site" evidence="18">
    <location>
        <begin position="134"/>
        <end position="140"/>
    </location>
    <ligand>
        <name>(6S)-NADPHX</name>
        <dbReference type="ChEBI" id="CHEBI:64076"/>
    </ligand>
</feature>
<evidence type="ECO:0000256" key="14">
    <source>
        <dbReference type="ARBA" id="ARBA00025153"/>
    </source>
</evidence>
<dbReference type="HAMAP" id="MF_01966">
    <property type="entry name" value="NADHX_epimerase"/>
    <property type="match status" value="1"/>
</dbReference>
<dbReference type="InterPro" id="IPR030677">
    <property type="entry name" value="Nnr"/>
</dbReference>
<dbReference type="PROSITE" id="PS01050">
    <property type="entry name" value="YJEF_C_2"/>
    <property type="match status" value="1"/>
</dbReference>
<evidence type="ECO:0000256" key="6">
    <source>
        <dbReference type="ARBA" id="ARBA00022741"/>
    </source>
</evidence>
<feature type="binding site" evidence="18">
    <location>
        <position position="130"/>
    </location>
    <ligand>
        <name>K(+)</name>
        <dbReference type="ChEBI" id="CHEBI:29103"/>
    </ligand>
</feature>
<comment type="function">
    <text evidence="17">Catalyzes the dehydration of the S-form of NAD(P)HX at the expense of ADP, which is converted to AMP. Together with NAD(P)HX epimerase, which catalyzes the epimerization of the S- and R-forms, the enzyme allows the repair of both epimers of NAD(P)HX, a damaged form of NAD(P)H that is a result of enzymatic or heat-dependent hydration.</text>
</comment>
<dbReference type="GO" id="GO:0052855">
    <property type="term" value="F:ADP-dependent NAD(P)H-hydrate dehydratase activity"/>
    <property type="evidence" value="ECO:0007669"/>
    <property type="project" value="UniProtKB-UniRule"/>
</dbReference>
<evidence type="ECO:0000256" key="3">
    <source>
        <dbReference type="ARBA" id="ARBA00006001"/>
    </source>
</evidence>
<dbReference type="InterPro" id="IPR004443">
    <property type="entry name" value="YjeF_N_dom"/>
</dbReference>
<evidence type="ECO:0000256" key="17">
    <source>
        <dbReference type="HAMAP-Rule" id="MF_01965"/>
    </source>
</evidence>
<dbReference type="EC" id="4.2.1.136" evidence="19"/>
<comment type="function">
    <text evidence="18">Catalyzes the epimerization of the S- and R-forms of NAD(P)HX, a damaged form of NAD(P)H that is a result of enzymatic or heat-dependent hydration. This is a prerequisite for the S-specific NAD(P)H-hydrate dehydratase to allow the repair of both epimers of NAD(P)HX.</text>
</comment>
<keyword evidence="6 17" id="KW-0547">Nucleotide-binding</keyword>
<feature type="binding site" evidence="18">
    <location>
        <position position="63"/>
    </location>
    <ligand>
        <name>K(+)</name>
        <dbReference type="ChEBI" id="CHEBI:29103"/>
    </ligand>
</feature>
<dbReference type="GO" id="GO:0016301">
    <property type="term" value="F:kinase activity"/>
    <property type="evidence" value="ECO:0007669"/>
    <property type="project" value="UniProtKB-KW"/>
</dbReference>
<evidence type="ECO:0000256" key="4">
    <source>
        <dbReference type="ARBA" id="ARBA00009524"/>
    </source>
</evidence>
<dbReference type="GO" id="GO:0052856">
    <property type="term" value="F:NAD(P)HX epimerase activity"/>
    <property type="evidence" value="ECO:0007669"/>
    <property type="project" value="UniProtKB-UniRule"/>
</dbReference>
<dbReference type="RefSeq" id="WP_234822514.1">
    <property type="nucleotide sequence ID" value="NZ_QKZL01000004.1"/>
</dbReference>
<evidence type="ECO:0000256" key="12">
    <source>
        <dbReference type="ARBA" id="ARBA00023239"/>
    </source>
</evidence>
<gene>
    <name evidence="18" type="primary">nnrE</name>
    <name evidence="17" type="synonym">nnrD</name>
    <name evidence="22" type="ORF">LX81_01336</name>
</gene>
<feature type="binding site" evidence="17">
    <location>
        <position position="281"/>
    </location>
    <ligand>
        <name>(6S)-NADPHX</name>
        <dbReference type="ChEBI" id="CHEBI:64076"/>
    </ligand>
</feature>
<comment type="subunit">
    <text evidence="17">Homotetramer.</text>
</comment>
<dbReference type="Pfam" id="PF03853">
    <property type="entry name" value="YjeF_N"/>
    <property type="match status" value="1"/>
</dbReference>
<dbReference type="AlphaFoldDB" id="A0A2W7NBA2"/>
<dbReference type="PANTHER" id="PTHR12592">
    <property type="entry name" value="ATP-DEPENDENT (S)-NAD(P)H-HYDRATE DEHYDRATASE FAMILY MEMBER"/>
    <property type="match status" value="1"/>
</dbReference>
<evidence type="ECO:0000256" key="9">
    <source>
        <dbReference type="ARBA" id="ARBA00022958"/>
    </source>
</evidence>
<evidence type="ECO:0000256" key="16">
    <source>
        <dbReference type="ARBA" id="ARBA00049209"/>
    </source>
</evidence>
<organism evidence="22 23">
    <name type="scientific">Palleronia aestuarii</name>
    <dbReference type="NCBI Taxonomy" id="568105"/>
    <lineage>
        <taxon>Bacteria</taxon>
        <taxon>Pseudomonadati</taxon>
        <taxon>Pseudomonadota</taxon>
        <taxon>Alphaproteobacteria</taxon>
        <taxon>Rhodobacterales</taxon>
        <taxon>Roseobacteraceae</taxon>
        <taxon>Palleronia</taxon>
    </lineage>
</organism>
<evidence type="ECO:0000313" key="23">
    <source>
        <dbReference type="Proteomes" id="UP000248916"/>
    </source>
</evidence>
<feature type="binding site" evidence="17">
    <location>
        <position position="480"/>
    </location>
    <ligand>
        <name>(6S)-NADPHX</name>
        <dbReference type="ChEBI" id="CHEBI:64076"/>
    </ligand>
</feature>
<dbReference type="NCBIfam" id="TIGR00197">
    <property type="entry name" value="yjeF_nterm"/>
    <property type="match status" value="1"/>
</dbReference>
<dbReference type="SUPFAM" id="SSF64153">
    <property type="entry name" value="YjeF N-terminal domain-like"/>
    <property type="match status" value="1"/>
</dbReference>
<keyword evidence="22" id="KW-0808">Transferase</keyword>
<evidence type="ECO:0000259" key="21">
    <source>
        <dbReference type="PROSITE" id="PS51385"/>
    </source>
</evidence>
<evidence type="ECO:0000256" key="8">
    <source>
        <dbReference type="ARBA" id="ARBA00022857"/>
    </source>
</evidence>
<comment type="catalytic activity">
    <reaction evidence="16 17 19">
        <text>(6S)-NADPHX + ADP = AMP + phosphate + NADPH + H(+)</text>
        <dbReference type="Rhea" id="RHEA:32235"/>
        <dbReference type="ChEBI" id="CHEBI:15378"/>
        <dbReference type="ChEBI" id="CHEBI:43474"/>
        <dbReference type="ChEBI" id="CHEBI:57783"/>
        <dbReference type="ChEBI" id="CHEBI:64076"/>
        <dbReference type="ChEBI" id="CHEBI:456215"/>
        <dbReference type="ChEBI" id="CHEBI:456216"/>
        <dbReference type="EC" id="4.2.1.136"/>
    </reaction>
</comment>
<feature type="binding site" evidence="18">
    <location>
        <position position="167"/>
    </location>
    <ligand>
        <name>(6S)-NADPHX</name>
        <dbReference type="ChEBI" id="CHEBI:64076"/>
    </ligand>
</feature>
<comment type="caution">
    <text evidence="22">The sequence shown here is derived from an EMBL/GenBank/DDBJ whole genome shotgun (WGS) entry which is preliminary data.</text>
</comment>
<evidence type="ECO:0000256" key="2">
    <source>
        <dbReference type="ARBA" id="ARBA00000909"/>
    </source>
</evidence>
<sequence length="539" mass="56779">MADLLTSEQMRAVERDAIDRGAVTGLELMERAGRAAVDAIFAEWPELERGGRHALILCGPGNNGGDGFVVARLLAERHWMVRTCFYGNPDTLPPDARTAFDRWEKVRRHPTLGLPDLGTAATSDCDLIVDALFGIGLSRPLEDDLQSALNKLDTQHSEGVIPRVALDIVSGLCADSGRPLSEDADTDTDHLRSRHNLTVAFHAAKPGHYLSEGPDWCGKIRVVDIGLGLNLHRPEGTIGLAGTDFAFRLLKGNRRDAMPRAHKYDYGHALVLSGGVGRGGAARMAARGALRVGAGLVTVGCPPAALIENAARLDAIMLRPVRDAEALLDLLSDARINAVAIGPGLGTAEREAHLVDAVLGTLSPGGRGARSVVLDGDALTLLSKCEAPFALLTERCVLTPHAGEFARLFPDIAGRLGETPRNGPAYSKVDAVREAAARARCVVLLKGPDTVIADAAGNAVVNAAAYERYAPWLATAGSGDVLAGFVAGLLARGFPPMDAAAKGAWLHIECALAFGPGLVAEDLPEQLPSVFARLAGNVE</sequence>
<dbReference type="InterPro" id="IPR029056">
    <property type="entry name" value="Ribokinase-like"/>
</dbReference>
<dbReference type="PROSITE" id="PS51383">
    <property type="entry name" value="YJEF_C_3"/>
    <property type="match status" value="1"/>
</dbReference>
<keyword evidence="8 17" id="KW-0521">NADP</keyword>
<keyword evidence="13" id="KW-0511">Multifunctional enzyme</keyword>
<dbReference type="InterPro" id="IPR000631">
    <property type="entry name" value="CARKD"/>
</dbReference>
<feature type="binding site" evidence="18">
    <location>
        <begin position="62"/>
        <end position="66"/>
    </location>
    <ligand>
        <name>(6S)-NADPHX</name>
        <dbReference type="ChEBI" id="CHEBI:64076"/>
    </ligand>
</feature>
<dbReference type="HAMAP" id="MF_01965">
    <property type="entry name" value="NADHX_dehydratase"/>
    <property type="match status" value="1"/>
</dbReference>
<keyword evidence="23" id="KW-1185">Reference proteome</keyword>
<dbReference type="GO" id="GO:0110051">
    <property type="term" value="P:metabolite repair"/>
    <property type="evidence" value="ECO:0007669"/>
    <property type="project" value="TreeGrafter"/>
</dbReference>
<dbReference type="Gene3D" id="3.40.50.10260">
    <property type="entry name" value="YjeF N-terminal domain"/>
    <property type="match status" value="1"/>
</dbReference>
<dbReference type="PROSITE" id="PS51385">
    <property type="entry name" value="YJEF_N"/>
    <property type="match status" value="1"/>
</dbReference>
<comment type="catalytic activity">
    <reaction evidence="15 17 19">
        <text>(6S)-NADHX + ADP = AMP + phosphate + NADH + H(+)</text>
        <dbReference type="Rhea" id="RHEA:32223"/>
        <dbReference type="ChEBI" id="CHEBI:15378"/>
        <dbReference type="ChEBI" id="CHEBI:43474"/>
        <dbReference type="ChEBI" id="CHEBI:57945"/>
        <dbReference type="ChEBI" id="CHEBI:64074"/>
        <dbReference type="ChEBI" id="CHEBI:456215"/>
        <dbReference type="ChEBI" id="CHEBI:456216"/>
        <dbReference type="EC" id="4.2.1.136"/>
    </reaction>
</comment>
<comment type="similarity">
    <text evidence="3 19">In the N-terminal section; belongs to the NnrE/AIBP family.</text>
</comment>
<dbReference type="EMBL" id="QKZL01000004">
    <property type="protein sequence ID" value="PZX17611.1"/>
    <property type="molecule type" value="Genomic_DNA"/>
</dbReference>
<proteinExistence type="inferred from homology"/>
<comment type="cofactor">
    <cofactor evidence="17">
        <name>Mg(2+)</name>
        <dbReference type="ChEBI" id="CHEBI:18420"/>
    </cofactor>
</comment>
<keyword evidence="7 17" id="KW-0067">ATP-binding</keyword>
<reference evidence="22 23" key="1">
    <citation type="submission" date="2018-06" db="EMBL/GenBank/DDBJ databases">
        <title>Genomic Encyclopedia of Archaeal and Bacterial Type Strains, Phase II (KMG-II): from individual species to whole genera.</title>
        <authorList>
            <person name="Goeker M."/>
        </authorList>
    </citation>
    <scope>NUCLEOTIDE SEQUENCE [LARGE SCALE GENOMIC DNA]</scope>
    <source>
        <strain evidence="22 23">DSM 22009</strain>
    </source>
</reference>
<dbReference type="CDD" id="cd01171">
    <property type="entry name" value="YXKO-related"/>
    <property type="match status" value="1"/>
</dbReference>
<comment type="caution">
    <text evidence="18">Lacks conserved residue(s) required for the propagation of feature annotation.</text>
</comment>
<feature type="binding site" evidence="17">
    <location>
        <position position="479"/>
    </location>
    <ligand>
        <name>AMP</name>
        <dbReference type="ChEBI" id="CHEBI:456215"/>
    </ligand>
</feature>
<feature type="domain" description="YjeF N-terminal" evidence="21">
    <location>
        <begin position="10"/>
        <end position="233"/>
    </location>
</feature>
<dbReference type="GO" id="GO:0046872">
    <property type="term" value="F:metal ion binding"/>
    <property type="evidence" value="ECO:0007669"/>
    <property type="project" value="UniProtKB-UniRule"/>
</dbReference>
<dbReference type="PANTHER" id="PTHR12592:SF0">
    <property type="entry name" value="ATP-DEPENDENT (S)-NAD(P)H-HYDRATE DEHYDRATASE"/>
    <property type="match status" value="1"/>
</dbReference>
<protein>
    <recommendedName>
        <fullName evidence="19">Bifunctional NAD(P)H-hydrate repair enzyme</fullName>
    </recommendedName>
    <alternativeName>
        <fullName evidence="19">Nicotinamide nucleotide repair protein</fullName>
    </alternativeName>
    <domain>
        <recommendedName>
            <fullName evidence="19">ADP-dependent (S)-NAD(P)H-hydrate dehydratase</fullName>
            <ecNumber evidence="19">4.2.1.136</ecNumber>
        </recommendedName>
        <alternativeName>
            <fullName evidence="19">ADP-dependent NAD(P)HX dehydratase</fullName>
        </alternativeName>
    </domain>
    <domain>
        <recommendedName>
            <fullName evidence="19">NAD(P)H-hydrate epimerase</fullName>
            <ecNumber evidence="19">5.1.99.6</ecNumber>
        </recommendedName>
    </domain>
</protein>
<dbReference type="NCBIfam" id="TIGR00196">
    <property type="entry name" value="yjeF_cterm"/>
    <property type="match status" value="1"/>
</dbReference>
<comment type="cofactor">
    <cofactor evidence="18 19">
        <name>K(+)</name>
        <dbReference type="ChEBI" id="CHEBI:29103"/>
    </cofactor>
    <text evidence="18 19">Binds 1 potassium ion per subunit.</text>
</comment>
<dbReference type="GO" id="GO:0046496">
    <property type="term" value="P:nicotinamide nucleotide metabolic process"/>
    <property type="evidence" value="ECO:0007669"/>
    <property type="project" value="UniProtKB-UniRule"/>
</dbReference>
<dbReference type="Pfam" id="PF01256">
    <property type="entry name" value="Carb_kinase"/>
    <property type="match status" value="1"/>
</dbReference>
<keyword evidence="9 18" id="KW-0630">Potassium</keyword>
<evidence type="ECO:0000256" key="10">
    <source>
        <dbReference type="ARBA" id="ARBA00023027"/>
    </source>
</evidence>
<dbReference type="SUPFAM" id="SSF53613">
    <property type="entry name" value="Ribokinase-like"/>
    <property type="match status" value="1"/>
</dbReference>
<evidence type="ECO:0000256" key="13">
    <source>
        <dbReference type="ARBA" id="ARBA00023268"/>
    </source>
</evidence>
<accession>A0A2W7NBA2</accession>
<evidence type="ECO:0000256" key="18">
    <source>
        <dbReference type="HAMAP-Rule" id="MF_01966"/>
    </source>
</evidence>